<keyword evidence="5 8" id="KW-1133">Transmembrane helix</keyword>
<evidence type="ECO:0000256" key="7">
    <source>
        <dbReference type="SAM" id="MobiDB-lite"/>
    </source>
</evidence>
<name>A0A1V8TG15_9PEZI</name>
<evidence type="ECO:0000256" key="6">
    <source>
        <dbReference type="ARBA" id="ARBA00023136"/>
    </source>
</evidence>
<evidence type="ECO:0000256" key="2">
    <source>
        <dbReference type="ARBA" id="ARBA00008335"/>
    </source>
</evidence>
<feature type="transmembrane region" description="Helical" evidence="8">
    <location>
        <begin position="341"/>
        <end position="361"/>
    </location>
</feature>
<dbReference type="InParanoid" id="A0A1V8TG15"/>
<dbReference type="FunFam" id="1.20.1250.20:FF:000284">
    <property type="entry name" value="Siderophore iron transporter mirB"/>
    <property type="match status" value="1"/>
</dbReference>
<evidence type="ECO:0000256" key="5">
    <source>
        <dbReference type="ARBA" id="ARBA00022989"/>
    </source>
</evidence>
<evidence type="ECO:0000256" key="8">
    <source>
        <dbReference type="SAM" id="Phobius"/>
    </source>
</evidence>
<feature type="region of interest" description="Disordered" evidence="7">
    <location>
        <begin position="1"/>
        <end position="43"/>
    </location>
</feature>
<keyword evidence="4 8" id="KW-0812">Transmembrane</keyword>
<evidence type="ECO:0000313" key="9">
    <source>
        <dbReference type="EMBL" id="OQO10152.1"/>
    </source>
</evidence>
<sequence>MGFSFKSFAGQDGSTASAAANDNVHASKEDSHFVHSDSDSDTLSLEARNEKEVREHPNTITVDALPGQQKAEAAALVWSKKAVYCTYAWIWVCFFMLAFQSAIMGQATFAAFSTFATAPAYTTAAILSSIIGGVLRLPIARIITLWGRAEGFVIFFMVYLLGMILLASASGVNGYAAGYVLYWIGYDAIYLIMDIFIADTTGLRNRAFTFAFASAPFICTAFTGPLGAQSFLSMTTWRWAIGAFCIIQPVVFLPLAVVFKFYQRKAEKMGIYTPNASGRSAIQSFVHYFHEFDGKSTWPFHTMDPRLTSFPVIGALLLMAAFILFLLPFSLVTYGRAGYDSATFIAMLIIGILLFPVFAIWERYFARTHFVRWELFKEPTVLGACSTAAILYFSFYCWNNTYYAFVKVVYALPVGYAGYMSQIYNVGSCFAGIMFGVYVRYSKRFKYACLLFALPLMFLGSGLTIYFRGNDHGIGYIVMCQIFIAFGGGTLVIGEQMAVMAAADREGIPLALALVSLSSSIGGAIGDAVAGSIYGNVFPKALMKLLPADRQNMVSTLYLGGYLTQEMFVPGTVERTAVNYAYGETQKWGGVASTCILILCIPAIAVWKNYYVGKQQNKGTMI</sequence>
<dbReference type="OrthoDB" id="4078873at2759"/>
<dbReference type="SUPFAM" id="SSF103473">
    <property type="entry name" value="MFS general substrate transporter"/>
    <property type="match status" value="1"/>
</dbReference>
<keyword evidence="6 8" id="KW-0472">Membrane</keyword>
<evidence type="ECO:0000256" key="3">
    <source>
        <dbReference type="ARBA" id="ARBA00022448"/>
    </source>
</evidence>
<dbReference type="PANTHER" id="PTHR23501">
    <property type="entry name" value="MAJOR FACILITATOR SUPERFAMILY"/>
    <property type="match status" value="1"/>
</dbReference>
<feature type="transmembrane region" description="Helical" evidence="8">
    <location>
        <begin position="176"/>
        <end position="196"/>
    </location>
</feature>
<protein>
    <recommendedName>
        <fullName evidence="11">Major facilitator superfamily (MFS) profile domain-containing protein</fullName>
    </recommendedName>
</protein>
<feature type="transmembrane region" description="Helical" evidence="8">
    <location>
        <begin position="151"/>
        <end position="170"/>
    </location>
</feature>
<dbReference type="EMBL" id="NAJO01000009">
    <property type="protein sequence ID" value="OQO10152.1"/>
    <property type="molecule type" value="Genomic_DNA"/>
</dbReference>
<dbReference type="STRING" id="1507870.A0A1V8TG15"/>
<feature type="compositionally biased region" description="Basic and acidic residues" evidence="7">
    <location>
        <begin position="25"/>
        <end position="38"/>
    </location>
</feature>
<dbReference type="AlphaFoldDB" id="A0A1V8TG15"/>
<accession>A0A1V8TG15</accession>
<feature type="transmembrane region" description="Helical" evidence="8">
    <location>
        <begin position="448"/>
        <end position="467"/>
    </location>
</feature>
<feature type="transmembrane region" description="Helical" evidence="8">
    <location>
        <begin position="88"/>
        <end position="112"/>
    </location>
</feature>
<evidence type="ECO:0000313" key="10">
    <source>
        <dbReference type="Proteomes" id="UP000192596"/>
    </source>
</evidence>
<comment type="caution">
    <text evidence="9">The sequence shown here is derived from an EMBL/GenBank/DDBJ whole genome shotgun (WGS) entry which is preliminary data.</text>
</comment>
<dbReference type="InterPro" id="IPR036259">
    <property type="entry name" value="MFS_trans_sf"/>
</dbReference>
<proteinExistence type="inferred from homology"/>
<comment type="similarity">
    <text evidence="2">Belongs to the major facilitator superfamily.</text>
</comment>
<feature type="transmembrane region" description="Helical" evidence="8">
    <location>
        <begin position="473"/>
        <end position="495"/>
    </location>
</feature>
<dbReference type="GO" id="GO:0005886">
    <property type="term" value="C:plasma membrane"/>
    <property type="evidence" value="ECO:0007669"/>
    <property type="project" value="TreeGrafter"/>
</dbReference>
<keyword evidence="3" id="KW-0813">Transport</keyword>
<dbReference type="Gene3D" id="1.20.1250.20">
    <property type="entry name" value="MFS general substrate transporter like domains"/>
    <property type="match status" value="2"/>
</dbReference>
<evidence type="ECO:0000256" key="4">
    <source>
        <dbReference type="ARBA" id="ARBA00022692"/>
    </source>
</evidence>
<dbReference type="GO" id="GO:0022857">
    <property type="term" value="F:transmembrane transporter activity"/>
    <property type="evidence" value="ECO:0007669"/>
    <property type="project" value="TreeGrafter"/>
</dbReference>
<gene>
    <name evidence="9" type="ORF">B0A48_04509</name>
</gene>
<comment type="subcellular location">
    <subcellularLocation>
        <location evidence="1">Membrane</location>
        <topology evidence="1">Multi-pass membrane protein</topology>
    </subcellularLocation>
</comment>
<feature type="transmembrane region" description="Helical" evidence="8">
    <location>
        <begin position="118"/>
        <end position="139"/>
    </location>
</feature>
<evidence type="ECO:0000256" key="1">
    <source>
        <dbReference type="ARBA" id="ARBA00004141"/>
    </source>
</evidence>
<feature type="transmembrane region" description="Helical" evidence="8">
    <location>
        <begin position="239"/>
        <end position="259"/>
    </location>
</feature>
<feature type="transmembrane region" description="Helical" evidence="8">
    <location>
        <begin position="423"/>
        <end position="441"/>
    </location>
</feature>
<dbReference type="PANTHER" id="PTHR23501:SF107">
    <property type="entry name" value="TRANSPORTER, PUTATIVE (AFU_ORTHOLOGUE AFUA_7G04730)-RELATED"/>
    <property type="match status" value="1"/>
</dbReference>
<feature type="transmembrane region" description="Helical" evidence="8">
    <location>
        <begin position="507"/>
        <end position="534"/>
    </location>
</feature>
<feature type="transmembrane region" description="Helical" evidence="8">
    <location>
        <begin position="588"/>
        <end position="607"/>
    </location>
</feature>
<feature type="transmembrane region" description="Helical" evidence="8">
    <location>
        <begin position="208"/>
        <end position="227"/>
    </location>
</feature>
<reference evidence="10" key="1">
    <citation type="submission" date="2017-03" db="EMBL/GenBank/DDBJ databases">
        <title>Genomes of endolithic fungi from Antarctica.</title>
        <authorList>
            <person name="Coleine C."/>
            <person name="Masonjones S."/>
            <person name="Stajich J.E."/>
        </authorList>
    </citation>
    <scope>NUCLEOTIDE SEQUENCE [LARGE SCALE GENOMIC DNA]</scope>
    <source>
        <strain evidence="10">CCFEE 5527</strain>
    </source>
</reference>
<feature type="transmembrane region" description="Helical" evidence="8">
    <location>
        <begin position="310"/>
        <end position="329"/>
    </location>
</feature>
<keyword evidence="10" id="KW-1185">Reference proteome</keyword>
<organism evidence="9 10">
    <name type="scientific">Cryoendolithus antarcticus</name>
    <dbReference type="NCBI Taxonomy" id="1507870"/>
    <lineage>
        <taxon>Eukaryota</taxon>
        <taxon>Fungi</taxon>
        <taxon>Dikarya</taxon>
        <taxon>Ascomycota</taxon>
        <taxon>Pezizomycotina</taxon>
        <taxon>Dothideomycetes</taxon>
        <taxon>Dothideomycetidae</taxon>
        <taxon>Cladosporiales</taxon>
        <taxon>Cladosporiaceae</taxon>
        <taxon>Cryoendolithus</taxon>
    </lineage>
</organism>
<evidence type="ECO:0008006" key="11">
    <source>
        <dbReference type="Google" id="ProtNLM"/>
    </source>
</evidence>
<dbReference type="Proteomes" id="UP000192596">
    <property type="component" value="Unassembled WGS sequence"/>
</dbReference>
<feature type="transmembrane region" description="Helical" evidence="8">
    <location>
        <begin position="381"/>
        <end position="403"/>
    </location>
</feature>